<dbReference type="CDD" id="cd06261">
    <property type="entry name" value="TM_PBP2"/>
    <property type="match status" value="1"/>
</dbReference>
<evidence type="ECO:0000256" key="1">
    <source>
        <dbReference type="ARBA" id="ARBA00004429"/>
    </source>
</evidence>
<dbReference type="InterPro" id="IPR000515">
    <property type="entry name" value="MetI-like"/>
</dbReference>
<dbReference type="NCBIfam" id="TIGR01726">
    <property type="entry name" value="HEQRo_perm_3TM"/>
    <property type="match status" value="1"/>
</dbReference>
<feature type="transmembrane region" description="Helical" evidence="9">
    <location>
        <begin position="20"/>
        <end position="42"/>
    </location>
</feature>
<keyword evidence="5 9" id="KW-0812">Transmembrane</keyword>
<protein>
    <recommendedName>
        <fullName evidence="10">ABC transmembrane type-1 domain-containing protein</fullName>
    </recommendedName>
</protein>
<dbReference type="KEGG" id="haa:A5892_02305"/>
<feature type="domain" description="ABC transmembrane type-1" evidence="10">
    <location>
        <begin position="21"/>
        <end position="210"/>
    </location>
</feature>
<keyword evidence="12" id="KW-1185">Reference proteome</keyword>
<feature type="transmembrane region" description="Helical" evidence="9">
    <location>
        <begin position="191"/>
        <end position="209"/>
    </location>
</feature>
<dbReference type="RefSeq" id="WP_064121421.1">
    <property type="nucleotide sequence ID" value="NZ_CP015243.1"/>
</dbReference>
<dbReference type="InterPro" id="IPR010065">
    <property type="entry name" value="AA_ABC_transptr_permease_3TM"/>
</dbReference>
<dbReference type="EMBL" id="CP015243">
    <property type="protein sequence ID" value="ANF56440.1"/>
    <property type="molecule type" value="Genomic_DNA"/>
</dbReference>
<evidence type="ECO:0000256" key="3">
    <source>
        <dbReference type="ARBA" id="ARBA00022448"/>
    </source>
</evidence>
<dbReference type="GO" id="GO:0022857">
    <property type="term" value="F:transmembrane transporter activity"/>
    <property type="evidence" value="ECO:0007669"/>
    <property type="project" value="InterPro"/>
</dbReference>
<dbReference type="PANTHER" id="PTHR30614:SF0">
    <property type="entry name" value="L-CYSTINE TRANSPORT SYSTEM PERMEASE PROTEIN TCYL"/>
    <property type="match status" value="1"/>
</dbReference>
<evidence type="ECO:0000259" key="10">
    <source>
        <dbReference type="PROSITE" id="PS50928"/>
    </source>
</evidence>
<dbReference type="Pfam" id="PF00528">
    <property type="entry name" value="BPD_transp_1"/>
    <property type="match status" value="1"/>
</dbReference>
<dbReference type="InterPro" id="IPR035906">
    <property type="entry name" value="MetI-like_sf"/>
</dbReference>
<evidence type="ECO:0000256" key="4">
    <source>
        <dbReference type="ARBA" id="ARBA00022475"/>
    </source>
</evidence>
<evidence type="ECO:0000313" key="11">
    <source>
        <dbReference type="EMBL" id="ANF56440.1"/>
    </source>
</evidence>
<keyword evidence="6" id="KW-0029">Amino-acid transport</keyword>
<keyword evidence="4" id="KW-1003">Cell membrane</keyword>
<dbReference type="InterPro" id="IPR043429">
    <property type="entry name" value="ArtM/GltK/GlnP/TcyL/YhdX-like"/>
</dbReference>
<feature type="transmembrane region" description="Helical" evidence="9">
    <location>
        <begin position="90"/>
        <end position="110"/>
    </location>
</feature>
<keyword evidence="3 9" id="KW-0813">Transport</keyword>
<gene>
    <name evidence="11" type="ORF">A5892_02305</name>
</gene>
<dbReference type="PROSITE" id="PS50928">
    <property type="entry name" value="ABC_TM1"/>
    <property type="match status" value="1"/>
</dbReference>
<dbReference type="GO" id="GO:0043190">
    <property type="term" value="C:ATP-binding cassette (ABC) transporter complex"/>
    <property type="evidence" value="ECO:0007669"/>
    <property type="project" value="InterPro"/>
</dbReference>
<evidence type="ECO:0000256" key="7">
    <source>
        <dbReference type="ARBA" id="ARBA00022989"/>
    </source>
</evidence>
<dbReference type="Proteomes" id="UP000077875">
    <property type="component" value="Chromosome"/>
</dbReference>
<evidence type="ECO:0000256" key="5">
    <source>
        <dbReference type="ARBA" id="ARBA00022692"/>
    </source>
</evidence>
<proteinExistence type="inferred from homology"/>
<dbReference type="SUPFAM" id="SSF161098">
    <property type="entry name" value="MetI-like"/>
    <property type="match status" value="1"/>
</dbReference>
<keyword evidence="8 9" id="KW-0472">Membrane</keyword>
<dbReference type="GO" id="GO:0006865">
    <property type="term" value="P:amino acid transport"/>
    <property type="evidence" value="ECO:0007669"/>
    <property type="project" value="UniProtKB-KW"/>
</dbReference>
<feature type="transmembrane region" description="Helical" evidence="9">
    <location>
        <begin position="63"/>
        <end position="84"/>
    </location>
</feature>
<name>A0A172YB29_9GAMM</name>
<organism evidence="11 12">
    <name type="scientific">Halotalea alkalilenta</name>
    <dbReference type="NCBI Taxonomy" id="376489"/>
    <lineage>
        <taxon>Bacteria</taxon>
        <taxon>Pseudomonadati</taxon>
        <taxon>Pseudomonadota</taxon>
        <taxon>Gammaproteobacteria</taxon>
        <taxon>Oceanospirillales</taxon>
        <taxon>Halomonadaceae</taxon>
        <taxon>Halotalea</taxon>
    </lineage>
</organism>
<evidence type="ECO:0000256" key="2">
    <source>
        <dbReference type="ARBA" id="ARBA00010072"/>
    </source>
</evidence>
<sequence length="221" mass="25351">MQYEWQFHLIYDYWPVFARGALATLEITLGATVLGLLIGLPVGVMRTARSLWLRLPFSIYVEFFRATPALVQIVWLYYCFPILFGFKLDATATVIVALGIHSGAYIAEIVRAGINAVDRGQFMAARAIGMPYIKMLRRIILPQAIEKMIPPFINEFANLMKLSTLGSMIAVYELLQESNNLIATIYRPLEVYTFLALVFFIITFPWIWLSRRLENRMRQSA</sequence>
<dbReference type="PANTHER" id="PTHR30614">
    <property type="entry name" value="MEMBRANE COMPONENT OF AMINO ACID ABC TRANSPORTER"/>
    <property type="match status" value="1"/>
</dbReference>
<keyword evidence="7 9" id="KW-1133">Transmembrane helix</keyword>
<dbReference type="STRING" id="376489.A5892_02305"/>
<accession>A0A172YB29</accession>
<evidence type="ECO:0000256" key="6">
    <source>
        <dbReference type="ARBA" id="ARBA00022970"/>
    </source>
</evidence>
<dbReference type="AlphaFoldDB" id="A0A172YB29"/>
<dbReference type="Gene3D" id="1.10.3720.10">
    <property type="entry name" value="MetI-like"/>
    <property type="match status" value="1"/>
</dbReference>
<evidence type="ECO:0000256" key="9">
    <source>
        <dbReference type="RuleBase" id="RU363032"/>
    </source>
</evidence>
<comment type="subcellular location">
    <subcellularLocation>
        <location evidence="1">Cell inner membrane</location>
        <topology evidence="1">Multi-pass membrane protein</topology>
    </subcellularLocation>
    <subcellularLocation>
        <location evidence="9">Cell membrane</location>
        <topology evidence="9">Multi-pass membrane protein</topology>
    </subcellularLocation>
</comment>
<evidence type="ECO:0000256" key="8">
    <source>
        <dbReference type="ARBA" id="ARBA00023136"/>
    </source>
</evidence>
<evidence type="ECO:0000313" key="12">
    <source>
        <dbReference type="Proteomes" id="UP000077875"/>
    </source>
</evidence>
<comment type="similarity">
    <text evidence="2">Belongs to the binding-protein-dependent transport system permease family. HisMQ subfamily.</text>
</comment>
<reference evidence="11 12" key="1">
    <citation type="submission" date="2016-04" db="EMBL/GenBank/DDBJ databases">
        <title>Complete Genome Sequence of Halotalea alkalilenta IHB B 13600.</title>
        <authorList>
            <person name="Swarnkar M.K."/>
            <person name="Sharma A."/>
            <person name="Kaushal K."/>
            <person name="Soni R."/>
            <person name="Rana S."/>
            <person name="Singh A.K."/>
            <person name="Gulati A."/>
        </authorList>
    </citation>
    <scope>NUCLEOTIDE SEQUENCE [LARGE SCALE GENOMIC DNA]</scope>
    <source>
        <strain evidence="11 12">IHB B 13600</strain>
    </source>
</reference>